<accession>A0ABP6XJH1</accession>
<evidence type="ECO:0000313" key="10">
    <source>
        <dbReference type="Proteomes" id="UP001500630"/>
    </source>
</evidence>
<dbReference type="InterPro" id="IPR050388">
    <property type="entry name" value="ABC_Ni/Peptide_Import"/>
</dbReference>
<organism evidence="9 10">
    <name type="scientific">Nonomuraea rosea</name>
    <dbReference type="NCBI Taxonomy" id="638574"/>
    <lineage>
        <taxon>Bacteria</taxon>
        <taxon>Bacillati</taxon>
        <taxon>Actinomycetota</taxon>
        <taxon>Actinomycetes</taxon>
        <taxon>Streptosporangiales</taxon>
        <taxon>Streptosporangiaceae</taxon>
        <taxon>Nonomuraea</taxon>
    </lineage>
</organism>
<evidence type="ECO:0000256" key="5">
    <source>
        <dbReference type="ARBA" id="ARBA00022741"/>
    </source>
</evidence>
<evidence type="ECO:0000256" key="2">
    <source>
        <dbReference type="ARBA" id="ARBA00005417"/>
    </source>
</evidence>
<gene>
    <name evidence="9" type="ORF">GCM10022419_054730</name>
</gene>
<dbReference type="RefSeq" id="WP_345566046.1">
    <property type="nucleotide sequence ID" value="NZ_BAABDQ010000012.1"/>
</dbReference>
<keyword evidence="5" id="KW-0547">Nucleotide-binding</keyword>
<keyword evidence="6 9" id="KW-0067">ATP-binding</keyword>
<keyword evidence="3" id="KW-0813">Transport</keyword>
<evidence type="ECO:0000256" key="4">
    <source>
        <dbReference type="ARBA" id="ARBA00022475"/>
    </source>
</evidence>
<comment type="similarity">
    <text evidence="2">Belongs to the ABC transporter superfamily.</text>
</comment>
<feature type="domain" description="ABC transporter" evidence="8">
    <location>
        <begin position="4"/>
        <end position="250"/>
    </location>
</feature>
<reference evidence="10" key="1">
    <citation type="journal article" date="2019" name="Int. J. Syst. Evol. Microbiol.">
        <title>The Global Catalogue of Microorganisms (GCM) 10K type strain sequencing project: providing services to taxonomists for standard genome sequencing and annotation.</title>
        <authorList>
            <consortium name="The Broad Institute Genomics Platform"/>
            <consortium name="The Broad Institute Genome Sequencing Center for Infectious Disease"/>
            <person name="Wu L."/>
            <person name="Ma J."/>
        </authorList>
    </citation>
    <scope>NUCLEOTIDE SEQUENCE [LARGE SCALE GENOMIC DNA]</scope>
    <source>
        <strain evidence="10">JCM 17326</strain>
    </source>
</reference>
<dbReference type="PANTHER" id="PTHR43297:SF2">
    <property type="entry name" value="DIPEPTIDE TRANSPORT ATP-BINDING PROTEIN DPPD"/>
    <property type="match status" value="1"/>
</dbReference>
<dbReference type="InterPro" id="IPR027417">
    <property type="entry name" value="P-loop_NTPase"/>
</dbReference>
<comment type="subcellular location">
    <subcellularLocation>
        <location evidence="1">Cell membrane</location>
        <topology evidence="1">Peripheral membrane protein</topology>
    </subcellularLocation>
</comment>
<protein>
    <submittedName>
        <fullName evidence="9">ABC transporter ATP-binding protein</fullName>
    </submittedName>
</protein>
<dbReference type="Proteomes" id="UP001500630">
    <property type="component" value="Unassembled WGS sequence"/>
</dbReference>
<dbReference type="PROSITE" id="PS50893">
    <property type="entry name" value="ABC_TRANSPORTER_2"/>
    <property type="match status" value="1"/>
</dbReference>
<evidence type="ECO:0000256" key="6">
    <source>
        <dbReference type="ARBA" id="ARBA00022840"/>
    </source>
</evidence>
<evidence type="ECO:0000313" key="9">
    <source>
        <dbReference type="EMBL" id="GAA3567074.1"/>
    </source>
</evidence>
<dbReference type="CDD" id="cd03257">
    <property type="entry name" value="ABC_NikE_OppD_transporters"/>
    <property type="match status" value="1"/>
</dbReference>
<dbReference type="InterPro" id="IPR003593">
    <property type="entry name" value="AAA+_ATPase"/>
</dbReference>
<evidence type="ECO:0000256" key="7">
    <source>
        <dbReference type="ARBA" id="ARBA00023136"/>
    </source>
</evidence>
<name>A0ABP6XJH1_9ACTN</name>
<dbReference type="EMBL" id="BAABDQ010000012">
    <property type="protein sequence ID" value="GAA3567074.1"/>
    <property type="molecule type" value="Genomic_DNA"/>
</dbReference>
<dbReference type="GO" id="GO:0005524">
    <property type="term" value="F:ATP binding"/>
    <property type="evidence" value="ECO:0007669"/>
    <property type="project" value="UniProtKB-KW"/>
</dbReference>
<sequence length="279" mass="29174">MSLLTVDDLSVRADGGRALVSGLSFRVGRGDRLGLIGESGSGKSLTVLALIGLLSPGMTASGSVLLDGLAVLEASQRRLDRLRGRSVAVVFQEPLAALDPLMRVGAQVAGPLRRHRGLRGRALRGAVHDALAEVRLADTTRVARSYPYEISGGQRQRVAIAMALACEPALLIADEPTAQLDTTVQAEVLALLDDLVRARGMGLLFVGHDLAVVAAVTSRVLVLKDGREVESGTAAELLRAPAHPYTRDLVAAARRLHGTLAGLARRDAGDGGRVSRGPG</sequence>
<dbReference type="PROSITE" id="PS00211">
    <property type="entry name" value="ABC_TRANSPORTER_1"/>
    <property type="match status" value="1"/>
</dbReference>
<keyword evidence="10" id="KW-1185">Reference proteome</keyword>
<evidence type="ECO:0000256" key="3">
    <source>
        <dbReference type="ARBA" id="ARBA00022448"/>
    </source>
</evidence>
<dbReference type="SMART" id="SM00382">
    <property type="entry name" value="AAA"/>
    <property type="match status" value="1"/>
</dbReference>
<dbReference type="InterPro" id="IPR003439">
    <property type="entry name" value="ABC_transporter-like_ATP-bd"/>
</dbReference>
<dbReference type="SUPFAM" id="SSF52540">
    <property type="entry name" value="P-loop containing nucleoside triphosphate hydrolases"/>
    <property type="match status" value="1"/>
</dbReference>
<comment type="caution">
    <text evidence="9">The sequence shown here is derived from an EMBL/GenBank/DDBJ whole genome shotgun (WGS) entry which is preliminary data.</text>
</comment>
<dbReference type="Gene3D" id="3.40.50.300">
    <property type="entry name" value="P-loop containing nucleotide triphosphate hydrolases"/>
    <property type="match status" value="1"/>
</dbReference>
<proteinExistence type="inferred from homology"/>
<evidence type="ECO:0000259" key="8">
    <source>
        <dbReference type="PROSITE" id="PS50893"/>
    </source>
</evidence>
<keyword evidence="7" id="KW-0472">Membrane</keyword>
<dbReference type="Pfam" id="PF00005">
    <property type="entry name" value="ABC_tran"/>
    <property type="match status" value="1"/>
</dbReference>
<evidence type="ECO:0000256" key="1">
    <source>
        <dbReference type="ARBA" id="ARBA00004202"/>
    </source>
</evidence>
<keyword evidence="4" id="KW-1003">Cell membrane</keyword>
<dbReference type="PANTHER" id="PTHR43297">
    <property type="entry name" value="OLIGOPEPTIDE TRANSPORT ATP-BINDING PROTEIN APPD"/>
    <property type="match status" value="1"/>
</dbReference>
<dbReference type="InterPro" id="IPR017871">
    <property type="entry name" value="ABC_transporter-like_CS"/>
</dbReference>